<evidence type="ECO:0000313" key="2">
    <source>
        <dbReference type="Proteomes" id="UP000467841"/>
    </source>
</evidence>
<accession>A0A6D2HNU7</accession>
<organism evidence="1 2">
    <name type="scientific">Microthlaspi erraticum</name>
    <dbReference type="NCBI Taxonomy" id="1685480"/>
    <lineage>
        <taxon>Eukaryota</taxon>
        <taxon>Viridiplantae</taxon>
        <taxon>Streptophyta</taxon>
        <taxon>Embryophyta</taxon>
        <taxon>Tracheophyta</taxon>
        <taxon>Spermatophyta</taxon>
        <taxon>Magnoliopsida</taxon>
        <taxon>eudicotyledons</taxon>
        <taxon>Gunneridae</taxon>
        <taxon>Pentapetalae</taxon>
        <taxon>rosids</taxon>
        <taxon>malvids</taxon>
        <taxon>Brassicales</taxon>
        <taxon>Brassicaceae</taxon>
        <taxon>Coluteocarpeae</taxon>
        <taxon>Microthlaspi</taxon>
    </lineage>
</organism>
<name>A0A6D2HNU7_9BRAS</name>
<comment type="caution">
    <text evidence="1">The sequence shown here is derived from an EMBL/GenBank/DDBJ whole genome shotgun (WGS) entry which is preliminary data.</text>
</comment>
<gene>
    <name evidence="1" type="ORF">MERR_LOCUS2439</name>
</gene>
<proteinExistence type="predicted"/>
<sequence length="67" mass="7647">MIQKHVMITCVDVDLVFFPISICFLERGSKLSQRERGRQSSPVVLLFEIFNSTLSRELSINRISGFG</sequence>
<dbReference type="AlphaFoldDB" id="A0A6D2HNU7"/>
<evidence type="ECO:0000313" key="1">
    <source>
        <dbReference type="EMBL" id="CAA7015204.1"/>
    </source>
</evidence>
<protein>
    <submittedName>
        <fullName evidence="1">Uncharacterized protein</fullName>
    </submittedName>
</protein>
<keyword evidence="2" id="KW-1185">Reference proteome</keyword>
<reference evidence="1" key="1">
    <citation type="submission" date="2020-01" db="EMBL/GenBank/DDBJ databases">
        <authorList>
            <person name="Mishra B."/>
        </authorList>
    </citation>
    <scope>NUCLEOTIDE SEQUENCE [LARGE SCALE GENOMIC DNA]</scope>
</reference>
<dbReference type="Proteomes" id="UP000467841">
    <property type="component" value="Unassembled WGS sequence"/>
</dbReference>
<dbReference type="EMBL" id="CACVBM020000155">
    <property type="protein sequence ID" value="CAA7015204.1"/>
    <property type="molecule type" value="Genomic_DNA"/>
</dbReference>